<keyword evidence="2" id="KW-1185">Reference proteome</keyword>
<reference evidence="1 2" key="1">
    <citation type="journal article" date="2011" name="J. Bacteriol.">
        <title>Complete genome sequence and updated annotation of Desulfovibrio alaskensis G20.</title>
        <authorList>
            <person name="Hauser L.J."/>
            <person name="Land M.L."/>
            <person name="Brown S.D."/>
            <person name="Larimer F."/>
            <person name="Keller K.L."/>
            <person name="Rapp-Giles B.J."/>
            <person name="Price M.N."/>
            <person name="Lin M."/>
            <person name="Bruce D.C."/>
            <person name="Detter J.C."/>
            <person name="Tapia R."/>
            <person name="Han C.S."/>
            <person name="Goodwin L.A."/>
            <person name="Cheng J.F."/>
            <person name="Pitluck S."/>
            <person name="Copeland A."/>
            <person name="Lucas S."/>
            <person name="Nolan M."/>
            <person name="Lapidus A.L."/>
            <person name="Palumbo A.V."/>
            <person name="Wall J.D."/>
        </authorList>
    </citation>
    <scope>NUCLEOTIDE SEQUENCE [LARGE SCALE GENOMIC DNA]</scope>
    <source>
        <strain evidence="2">ATCC BAA 1058 / DSM 17464 / G20</strain>
    </source>
</reference>
<gene>
    <name evidence="1" type="ordered locus">Dde_2410</name>
</gene>
<name>Q30YN9_OLEA2</name>
<sequence>MSKEKFDTSGFVCDKVAVENAGEQKAFARGMFRPVFNAASDCVFCIGLDGTGVDRVAAAVADRLGMQFLTVQDPGLLMNDITAAQGAAVAVSELCLQDADARRLLKKQGRVFYVMPDIPELVRHMPEAAREDFITRVHAVEPLCFEALDFMLQPERTPGQQAACVAEALGLCGLQVAQEEEEGIVWENEEGI</sequence>
<dbReference type="RefSeq" id="WP_011368277.1">
    <property type="nucleotide sequence ID" value="NC_007519.1"/>
</dbReference>
<dbReference type="KEGG" id="dde:Dde_2410"/>
<dbReference type="STRING" id="207559.Dde_2410"/>
<dbReference type="Proteomes" id="UP000002710">
    <property type="component" value="Chromosome"/>
</dbReference>
<organism evidence="1 2">
    <name type="scientific">Oleidesulfovibrio alaskensis (strain ATCC BAA-1058 / DSM 17464 / G20)</name>
    <name type="common">Desulfovibrio alaskensis</name>
    <dbReference type="NCBI Taxonomy" id="207559"/>
    <lineage>
        <taxon>Bacteria</taxon>
        <taxon>Pseudomonadati</taxon>
        <taxon>Thermodesulfobacteriota</taxon>
        <taxon>Desulfovibrionia</taxon>
        <taxon>Desulfovibrionales</taxon>
        <taxon>Desulfovibrionaceae</taxon>
        <taxon>Oleidesulfovibrio</taxon>
    </lineage>
</organism>
<protein>
    <submittedName>
        <fullName evidence="1">Uncharacterized protein</fullName>
    </submittedName>
</protein>
<dbReference type="HOGENOM" id="CLU_1413131_0_0_7"/>
<accession>Q30YN9</accession>
<evidence type="ECO:0000313" key="1">
    <source>
        <dbReference type="EMBL" id="ABB39207.1"/>
    </source>
</evidence>
<proteinExistence type="predicted"/>
<dbReference type="EMBL" id="CP000112">
    <property type="protein sequence ID" value="ABB39207.1"/>
    <property type="molecule type" value="Genomic_DNA"/>
</dbReference>
<evidence type="ECO:0000313" key="2">
    <source>
        <dbReference type="Proteomes" id="UP000002710"/>
    </source>
</evidence>
<dbReference type="AlphaFoldDB" id="Q30YN9"/>